<comment type="caution">
    <text evidence="6">The sequence shown here is derived from an EMBL/GenBank/DDBJ whole genome shotgun (WGS) entry which is preliminary data.</text>
</comment>
<dbReference type="InterPro" id="IPR027417">
    <property type="entry name" value="P-loop_NTPase"/>
</dbReference>
<reference evidence="6" key="1">
    <citation type="submission" date="2024-06" db="EMBL/GenBank/DDBJ databases">
        <title>Genome sequence of Vogesella sp. MAHUQ-64.</title>
        <authorList>
            <person name="Huq M.A."/>
        </authorList>
    </citation>
    <scope>NUCLEOTIDE SEQUENCE</scope>
    <source>
        <strain evidence="6">MAHUQ-64</strain>
    </source>
</reference>
<dbReference type="InterPro" id="IPR002716">
    <property type="entry name" value="PIN_dom"/>
</dbReference>
<evidence type="ECO:0000256" key="1">
    <source>
        <dbReference type="ARBA" id="ARBA00010393"/>
    </source>
</evidence>
<dbReference type="Pfam" id="PF02562">
    <property type="entry name" value="PhoH"/>
    <property type="match status" value="1"/>
</dbReference>
<dbReference type="InterPro" id="IPR003714">
    <property type="entry name" value="PhoH"/>
</dbReference>
<dbReference type="Gene3D" id="3.40.50.1010">
    <property type="entry name" value="5'-nuclease"/>
    <property type="match status" value="1"/>
</dbReference>
<dbReference type="PANTHER" id="PTHR30473:SF2">
    <property type="entry name" value="PIN DOMAIN-CONTAINING PROTEIN"/>
    <property type="match status" value="1"/>
</dbReference>
<dbReference type="SMART" id="SM00670">
    <property type="entry name" value="PINc"/>
    <property type="match status" value="1"/>
</dbReference>
<gene>
    <name evidence="6" type="ORF">ABNW52_09275</name>
</gene>
<dbReference type="Proteomes" id="UP001433638">
    <property type="component" value="Unassembled WGS sequence"/>
</dbReference>
<dbReference type="SUPFAM" id="SSF52540">
    <property type="entry name" value="P-loop containing nucleoside triphosphate hydrolases"/>
    <property type="match status" value="1"/>
</dbReference>
<dbReference type="CDD" id="cd09883">
    <property type="entry name" value="PIN_VapC_PhoHL-ATPase"/>
    <property type="match status" value="1"/>
</dbReference>
<evidence type="ECO:0000259" key="5">
    <source>
        <dbReference type="SMART" id="SM00670"/>
    </source>
</evidence>
<dbReference type="SUPFAM" id="SSF88723">
    <property type="entry name" value="PIN domain-like"/>
    <property type="match status" value="1"/>
</dbReference>
<accession>A0ABV1M559</accession>
<feature type="domain" description="PIN" evidence="5">
    <location>
        <begin position="11"/>
        <end position="146"/>
    </location>
</feature>
<proteinExistence type="inferred from homology"/>
<evidence type="ECO:0000256" key="3">
    <source>
        <dbReference type="ARBA" id="ARBA00022840"/>
    </source>
</evidence>
<keyword evidence="3" id="KW-0067">ATP-binding</keyword>
<evidence type="ECO:0000313" key="7">
    <source>
        <dbReference type="Proteomes" id="UP001433638"/>
    </source>
</evidence>
<comment type="similarity">
    <text evidence="4">In the N-terminal section; belongs to the PINc/VapC protein family.</text>
</comment>
<keyword evidence="2" id="KW-0547">Nucleotide-binding</keyword>
<comment type="similarity">
    <text evidence="1">Belongs to the PhoH family.</text>
</comment>
<dbReference type="InterPro" id="IPR029060">
    <property type="entry name" value="PIN-like_dom_sf"/>
</dbReference>
<sequence length="467" mass="52459">MASRKKSKNIKLFVLDTNVLLHDPTCLFRFEEHDVFIPIITLEELDTHKKGMSEVARNARQASRFLDEIVSQAGADITDGIELKNASREAATGRLLLQTQAIHATLPASMPVGKADNQILGIVMALKQLEPSRNVILVSKDINMRIKARALALEAEDYFNDKVLEDTDLLYTGMREIDQGFWDRNGKDLKSWQEHGRTYYQLKGPDVPGLILNQLLWQQGEQLLQCRVIQLDGKTAVLETLRDYSHQKNNIWGITARNREQNFALNLLMNPEVDFITLLGQAGTGKTLLTLAAGLAMTLEQKLYSEIIMTRVTVPVGEDIGFLPGTEEEKMMPWMGALEDNLDVLGKTEEDSGDWGRAATRDLIRSRIKVKSLNFMRGRTFLNKYLIIDEAQNLTPKQMKTLITRAGPGTKVVCLGNISQIDTPYLTEGSSGLTYVVDRFKGWDHSGHITLQRGERSRLADHAAEVL</sequence>
<protein>
    <submittedName>
        <fullName evidence="6">PhoH family protein</fullName>
    </submittedName>
</protein>
<evidence type="ECO:0000256" key="4">
    <source>
        <dbReference type="ARBA" id="ARBA00046345"/>
    </source>
</evidence>
<organism evidence="6 7">
    <name type="scientific">Vogesella oryzagri</name>
    <dbReference type="NCBI Taxonomy" id="3160864"/>
    <lineage>
        <taxon>Bacteria</taxon>
        <taxon>Pseudomonadati</taxon>
        <taxon>Pseudomonadota</taxon>
        <taxon>Betaproteobacteria</taxon>
        <taxon>Neisseriales</taxon>
        <taxon>Chromobacteriaceae</taxon>
        <taxon>Vogesella</taxon>
    </lineage>
</organism>
<name>A0ABV1M559_9NEIS</name>
<dbReference type="Pfam" id="PF13638">
    <property type="entry name" value="PIN_4"/>
    <property type="match status" value="1"/>
</dbReference>
<dbReference type="InterPro" id="IPR051451">
    <property type="entry name" value="PhoH2-like"/>
</dbReference>
<dbReference type="RefSeq" id="WP_349586733.1">
    <property type="nucleotide sequence ID" value="NZ_JBEFLD010000004.1"/>
</dbReference>
<dbReference type="EMBL" id="JBEFLD010000004">
    <property type="protein sequence ID" value="MEQ6290805.1"/>
    <property type="molecule type" value="Genomic_DNA"/>
</dbReference>
<evidence type="ECO:0000256" key="2">
    <source>
        <dbReference type="ARBA" id="ARBA00022741"/>
    </source>
</evidence>
<dbReference type="PANTHER" id="PTHR30473">
    <property type="entry name" value="PROTEIN PHOH"/>
    <property type="match status" value="1"/>
</dbReference>
<keyword evidence="7" id="KW-1185">Reference proteome</keyword>
<evidence type="ECO:0000313" key="6">
    <source>
        <dbReference type="EMBL" id="MEQ6290805.1"/>
    </source>
</evidence>
<dbReference type="Gene3D" id="3.40.50.300">
    <property type="entry name" value="P-loop containing nucleotide triphosphate hydrolases"/>
    <property type="match status" value="1"/>
</dbReference>